<dbReference type="Proteomes" id="UP001152604">
    <property type="component" value="Unassembled WGS sequence"/>
</dbReference>
<protein>
    <submittedName>
        <fullName evidence="7">Phosphoribose diphosphate:decaprenyl-phosphate phosphoribosyltransferase</fullName>
    </submittedName>
</protein>
<dbReference type="RefSeq" id="WP_254023273.1">
    <property type="nucleotide sequence ID" value="NZ_CAKXZS010000004.1"/>
</dbReference>
<evidence type="ECO:0000256" key="4">
    <source>
        <dbReference type="ARBA" id="ARBA00022989"/>
    </source>
</evidence>
<name>A0ABN8JAQ5_9HYPH</name>
<organism evidence="7 8">
    <name type="scientific">Mesorhizobium ventifaucium</name>
    <dbReference type="NCBI Taxonomy" id="666020"/>
    <lineage>
        <taxon>Bacteria</taxon>
        <taxon>Pseudomonadati</taxon>
        <taxon>Pseudomonadota</taxon>
        <taxon>Alphaproteobacteria</taxon>
        <taxon>Hyphomicrobiales</taxon>
        <taxon>Phyllobacteriaceae</taxon>
        <taxon>Mesorhizobium</taxon>
    </lineage>
</organism>
<keyword evidence="3 6" id="KW-0812">Transmembrane</keyword>
<dbReference type="GO" id="GO:0016757">
    <property type="term" value="F:glycosyltransferase activity"/>
    <property type="evidence" value="ECO:0007669"/>
    <property type="project" value="UniProtKB-KW"/>
</dbReference>
<dbReference type="Gene3D" id="1.10.357.140">
    <property type="entry name" value="UbiA prenyltransferase"/>
    <property type="match status" value="1"/>
</dbReference>
<dbReference type="InterPro" id="IPR044878">
    <property type="entry name" value="UbiA_sf"/>
</dbReference>
<gene>
    <name evidence="7" type="ORF">MES4922_120009</name>
</gene>
<evidence type="ECO:0000256" key="3">
    <source>
        <dbReference type="ARBA" id="ARBA00022692"/>
    </source>
</evidence>
<feature type="transmembrane region" description="Helical" evidence="6">
    <location>
        <begin position="285"/>
        <end position="302"/>
    </location>
</feature>
<keyword evidence="7" id="KW-0328">Glycosyltransferase</keyword>
<evidence type="ECO:0000313" key="8">
    <source>
        <dbReference type="Proteomes" id="UP001152604"/>
    </source>
</evidence>
<proteinExistence type="predicted"/>
<evidence type="ECO:0000256" key="2">
    <source>
        <dbReference type="ARBA" id="ARBA00022475"/>
    </source>
</evidence>
<dbReference type="InterPro" id="IPR000537">
    <property type="entry name" value="UbiA_prenyltransferase"/>
</dbReference>
<keyword evidence="7" id="KW-0808">Transferase</keyword>
<keyword evidence="2" id="KW-1003">Cell membrane</keyword>
<dbReference type="Pfam" id="PF01040">
    <property type="entry name" value="UbiA"/>
    <property type="match status" value="1"/>
</dbReference>
<evidence type="ECO:0000313" key="7">
    <source>
        <dbReference type="EMBL" id="CAH2395189.1"/>
    </source>
</evidence>
<keyword evidence="5 6" id="KW-0472">Membrane</keyword>
<comment type="subcellular location">
    <subcellularLocation>
        <location evidence="1">Membrane</location>
        <topology evidence="1">Multi-pass membrane protein</topology>
    </subcellularLocation>
</comment>
<accession>A0ABN8JAQ5</accession>
<keyword evidence="4 6" id="KW-1133">Transmembrane helix</keyword>
<comment type="caution">
    <text evidence="7">The sequence shown here is derived from an EMBL/GenBank/DDBJ whole genome shotgun (WGS) entry which is preliminary data.</text>
</comment>
<evidence type="ECO:0000256" key="6">
    <source>
        <dbReference type="SAM" id="Phobius"/>
    </source>
</evidence>
<evidence type="ECO:0000256" key="1">
    <source>
        <dbReference type="ARBA" id="ARBA00004141"/>
    </source>
</evidence>
<feature type="transmembrane region" description="Helical" evidence="6">
    <location>
        <begin position="45"/>
        <end position="66"/>
    </location>
</feature>
<sequence length="323" mass="36867">MQSELSNATWGSYLTLARVDHSTKHVFIIPGIVLALVLREPTDQLLLRILLGGFSVVMIASSNYVINEWLDREFDAHHPTKSKRASVRHDLDPRLIYIEYAVLAGLGLICAVALGPLFFATTLLFLLSGLLYNVKPFRLKDRTYVDVISESVNNPIRLVLGWAMIDPTSLPPSSLMFCYWMGGAFLMGAKRLSEYRDIAAGPGLGVLHLYRRAFRGYSEERLLISCFTYANLASFFLAVFLIKYKAEYILTFPFFALLFSLYLWLSFRKNSVAQRPERLFRSRWLMFTIVAIIAVFGITSRVDVPWLQKLSIPHYIDFLNSGW</sequence>
<reference evidence="7" key="1">
    <citation type="submission" date="2022-03" db="EMBL/GenBank/DDBJ databases">
        <authorList>
            <person name="Brunel B."/>
        </authorList>
    </citation>
    <scope>NUCLEOTIDE SEQUENCE</scope>
    <source>
        <strain evidence="7">STM4922sample</strain>
    </source>
</reference>
<feature type="transmembrane region" description="Helical" evidence="6">
    <location>
        <begin position="248"/>
        <end position="265"/>
    </location>
</feature>
<feature type="transmembrane region" description="Helical" evidence="6">
    <location>
        <begin position="100"/>
        <end position="132"/>
    </location>
</feature>
<evidence type="ECO:0000256" key="5">
    <source>
        <dbReference type="ARBA" id="ARBA00023136"/>
    </source>
</evidence>
<feature type="transmembrane region" description="Helical" evidence="6">
    <location>
        <begin position="222"/>
        <end position="242"/>
    </location>
</feature>
<keyword evidence="8" id="KW-1185">Reference proteome</keyword>
<dbReference type="EMBL" id="CAKXZS010000004">
    <property type="protein sequence ID" value="CAH2395189.1"/>
    <property type="molecule type" value="Genomic_DNA"/>
</dbReference>